<dbReference type="PANTHER" id="PTHR30580:SF0">
    <property type="entry name" value="PRIMOSOMAL PROTEIN N"/>
    <property type="match status" value="1"/>
</dbReference>
<keyword evidence="8 12" id="KW-0067">ATP-binding</keyword>
<comment type="catalytic activity">
    <reaction evidence="11 12">
        <text>ATP + H2O = ADP + phosphate + H(+)</text>
        <dbReference type="Rhea" id="RHEA:13065"/>
        <dbReference type="ChEBI" id="CHEBI:15377"/>
        <dbReference type="ChEBI" id="CHEBI:15378"/>
        <dbReference type="ChEBI" id="CHEBI:30616"/>
        <dbReference type="ChEBI" id="CHEBI:43474"/>
        <dbReference type="ChEBI" id="CHEBI:456216"/>
        <dbReference type="EC" id="5.6.2.4"/>
    </reaction>
</comment>
<evidence type="ECO:0000256" key="8">
    <source>
        <dbReference type="ARBA" id="ARBA00022840"/>
    </source>
</evidence>
<dbReference type="GO" id="GO:0006310">
    <property type="term" value="P:DNA recombination"/>
    <property type="evidence" value="ECO:0007669"/>
    <property type="project" value="InterPro"/>
</dbReference>
<feature type="binding site" evidence="12">
    <location>
        <position position="457"/>
    </location>
    <ligand>
        <name>Zn(2+)</name>
        <dbReference type="ChEBI" id="CHEBI:29105"/>
        <label>2</label>
    </ligand>
</feature>
<reference evidence="15" key="1">
    <citation type="submission" date="2020-10" db="EMBL/GenBank/DDBJ databases">
        <authorList>
            <person name="Gilroy R."/>
        </authorList>
    </citation>
    <scope>NUCLEOTIDE SEQUENCE</scope>
    <source>
        <strain evidence="15">ChiW13-3771</strain>
    </source>
</reference>
<evidence type="ECO:0000256" key="6">
    <source>
        <dbReference type="ARBA" id="ARBA00022806"/>
    </source>
</evidence>
<dbReference type="GO" id="GO:0016787">
    <property type="term" value="F:hydrolase activity"/>
    <property type="evidence" value="ECO:0007669"/>
    <property type="project" value="UniProtKB-KW"/>
</dbReference>
<dbReference type="AlphaFoldDB" id="A0A9D1JEB4"/>
<dbReference type="SUPFAM" id="SSF52540">
    <property type="entry name" value="P-loop containing nucleoside triphosphate hydrolases"/>
    <property type="match status" value="1"/>
</dbReference>
<dbReference type="InterPro" id="IPR001650">
    <property type="entry name" value="Helicase_C-like"/>
</dbReference>
<dbReference type="EMBL" id="DVHN01000196">
    <property type="protein sequence ID" value="HIR90077.1"/>
    <property type="molecule type" value="Genomic_DNA"/>
</dbReference>
<accession>A0A9D1JEB4</accession>
<feature type="domain" description="Helicase ATP-binding" evidence="13">
    <location>
        <begin position="216"/>
        <end position="382"/>
    </location>
</feature>
<organism evidence="15 16">
    <name type="scientific">Candidatus Fimimorpha faecalis</name>
    <dbReference type="NCBI Taxonomy" id="2840824"/>
    <lineage>
        <taxon>Bacteria</taxon>
        <taxon>Bacillati</taxon>
        <taxon>Bacillota</taxon>
        <taxon>Clostridia</taxon>
        <taxon>Eubacteriales</taxon>
        <taxon>Candidatus Fimimorpha</taxon>
    </lineage>
</organism>
<dbReference type="GO" id="GO:0043138">
    <property type="term" value="F:3'-5' DNA helicase activity"/>
    <property type="evidence" value="ECO:0007669"/>
    <property type="project" value="UniProtKB-EC"/>
</dbReference>
<feature type="binding site" evidence="12">
    <location>
        <position position="471"/>
    </location>
    <ligand>
        <name>Zn(2+)</name>
        <dbReference type="ChEBI" id="CHEBI:29105"/>
        <label>2</label>
    </ligand>
</feature>
<dbReference type="GO" id="GO:0003677">
    <property type="term" value="F:DNA binding"/>
    <property type="evidence" value="ECO:0007669"/>
    <property type="project" value="UniProtKB-UniRule"/>
</dbReference>
<dbReference type="InterPro" id="IPR014001">
    <property type="entry name" value="Helicase_ATP-bd"/>
</dbReference>
<dbReference type="GO" id="GO:0005524">
    <property type="term" value="F:ATP binding"/>
    <property type="evidence" value="ECO:0007669"/>
    <property type="project" value="UniProtKB-UniRule"/>
</dbReference>
<dbReference type="FunFam" id="3.40.50.300:FF:000489">
    <property type="entry name" value="Primosome assembly protein PriA"/>
    <property type="match status" value="1"/>
</dbReference>
<comment type="catalytic activity">
    <reaction evidence="12">
        <text>Couples ATP hydrolysis with the unwinding of duplex DNA by translocating in the 3'-5' direction.</text>
        <dbReference type="EC" id="5.6.2.4"/>
    </reaction>
</comment>
<comment type="subunit">
    <text evidence="12">Component of the replication restart primosome.</text>
</comment>
<evidence type="ECO:0000256" key="4">
    <source>
        <dbReference type="ARBA" id="ARBA00022741"/>
    </source>
</evidence>
<comment type="similarity">
    <text evidence="12">Belongs to the helicase family. PriA subfamily.</text>
</comment>
<evidence type="ECO:0000256" key="9">
    <source>
        <dbReference type="ARBA" id="ARBA00023125"/>
    </source>
</evidence>
<dbReference type="InterPro" id="IPR041236">
    <property type="entry name" value="PriA_C"/>
</dbReference>
<dbReference type="Pfam" id="PF00271">
    <property type="entry name" value="Helicase_C"/>
    <property type="match status" value="1"/>
</dbReference>
<dbReference type="PROSITE" id="PS51194">
    <property type="entry name" value="HELICASE_CTER"/>
    <property type="match status" value="1"/>
</dbReference>
<dbReference type="Pfam" id="PF04851">
    <property type="entry name" value="ResIII"/>
    <property type="match status" value="1"/>
</dbReference>
<dbReference type="EC" id="5.6.2.4" evidence="12"/>
<keyword evidence="1 12" id="KW-0639">Primosome</keyword>
<dbReference type="InterPro" id="IPR027417">
    <property type="entry name" value="P-loop_NTPase"/>
</dbReference>
<dbReference type="Gene3D" id="3.40.1440.60">
    <property type="entry name" value="PriA, 3(prime) DNA-binding domain"/>
    <property type="match status" value="1"/>
</dbReference>
<feature type="binding site" evidence="12">
    <location>
        <position position="474"/>
    </location>
    <ligand>
        <name>Zn(2+)</name>
        <dbReference type="ChEBI" id="CHEBI:29105"/>
        <label>2</label>
    </ligand>
</feature>
<evidence type="ECO:0000256" key="7">
    <source>
        <dbReference type="ARBA" id="ARBA00022833"/>
    </source>
</evidence>
<evidence type="ECO:0000256" key="3">
    <source>
        <dbReference type="ARBA" id="ARBA00022723"/>
    </source>
</evidence>
<dbReference type="CDD" id="cd17929">
    <property type="entry name" value="DEXHc_priA"/>
    <property type="match status" value="1"/>
</dbReference>
<gene>
    <name evidence="12 15" type="primary">priA</name>
    <name evidence="15" type="ORF">IAC96_14125</name>
</gene>
<dbReference type="GO" id="GO:0006270">
    <property type="term" value="P:DNA replication initiation"/>
    <property type="evidence" value="ECO:0007669"/>
    <property type="project" value="TreeGrafter"/>
</dbReference>
<feature type="binding site" evidence="12">
    <location>
        <position position="484"/>
    </location>
    <ligand>
        <name>Zn(2+)</name>
        <dbReference type="ChEBI" id="CHEBI:29105"/>
        <label>1</label>
    </ligand>
</feature>
<proteinExistence type="inferred from homology"/>
<name>A0A9D1JEB4_9FIRM</name>
<dbReference type="GO" id="GO:0006269">
    <property type="term" value="P:DNA replication, synthesis of primer"/>
    <property type="evidence" value="ECO:0007669"/>
    <property type="project" value="UniProtKB-KW"/>
</dbReference>
<protein>
    <recommendedName>
        <fullName evidence="12">Replication restart protein PriA</fullName>
    </recommendedName>
    <alternativeName>
        <fullName evidence="12">ATP-dependent DNA helicase PriA</fullName>
        <ecNumber evidence="12">5.6.2.4</ecNumber>
    </alternativeName>
    <alternativeName>
        <fullName evidence="12">DNA 3'-5' helicase PriA</fullName>
    </alternativeName>
</protein>
<dbReference type="HAMAP" id="MF_00983">
    <property type="entry name" value="PriA"/>
    <property type="match status" value="1"/>
</dbReference>
<evidence type="ECO:0000256" key="2">
    <source>
        <dbReference type="ARBA" id="ARBA00022705"/>
    </source>
</evidence>
<evidence type="ECO:0000256" key="10">
    <source>
        <dbReference type="ARBA" id="ARBA00023235"/>
    </source>
</evidence>
<keyword evidence="6 12" id="KW-0347">Helicase</keyword>
<evidence type="ECO:0000256" key="5">
    <source>
        <dbReference type="ARBA" id="ARBA00022801"/>
    </source>
</evidence>
<dbReference type="InterPro" id="IPR042115">
    <property type="entry name" value="PriA_3primeBD_sf"/>
</dbReference>
<dbReference type="Proteomes" id="UP000824201">
    <property type="component" value="Unassembled WGS sequence"/>
</dbReference>
<evidence type="ECO:0000313" key="15">
    <source>
        <dbReference type="EMBL" id="HIR90077.1"/>
    </source>
</evidence>
<dbReference type="PROSITE" id="PS51192">
    <property type="entry name" value="HELICASE_ATP_BIND_1"/>
    <property type="match status" value="1"/>
</dbReference>
<reference evidence="15" key="2">
    <citation type="journal article" date="2021" name="PeerJ">
        <title>Extensive microbial diversity within the chicken gut microbiome revealed by metagenomics and culture.</title>
        <authorList>
            <person name="Gilroy R."/>
            <person name="Ravi A."/>
            <person name="Getino M."/>
            <person name="Pursley I."/>
            <person name="Horton D.L."/>
            <person name="Alikhan N.F."/>
            <person name="Baker D."/>
            <person name="Gharbi K."/>
            <person name="Hall N."/>
            <person name="Watson M."/>
            <person name="Adriaenssens E.M."/>
            <person name="Foster-Nyarko E."/>
            <person name="Jarju S."/>
            <person name="Secka A."/>
            <person name="Antonio M."/>
            <person name="Oren A."/>
            <person name="Chaudhuri R.R."/>
            <person name="La Ragione R."/>
            <person name="Hildebrand F."/>
            <person name="Pallen M.J."/>
        </authorList>
    </citation>
    <scope>NUCLEOTIDE SEQUENCE</scope>
    <source>
        <strain evidence="15">ChiW13-3771</strain>
    </source>
</reference>
<feature type="binding site" evidence="12">
    <location>
        <position position="487"/>
    </location>
    <ligand>
        <name>Zn(2+)</name>
        <dbReference type="ChEBI" id="CHEBI:29105"/>
        <label>1</label>
    </ligand>
</feature>
<dbReference type="InterPro" id="IPR040498">
    <property type="entry name" value="PriA_CRR"/>
</dbReference>
<keyword evidence="7 12" id="KW-0862">Zinc</keyword>
<dbReference type="InterPro" id="IPR005259">
    <property type="entry name" value="PriA"/>
</dbReference>
<dbReference type="CDD" id="cd18804">
    <property type="entry name" value="SF2_C_priA"/>
    <property type="match status" value="1"/>
</dbReference>
<feature type="domain" description="Helicase C-terminal" evidence="14">
    <location>
        <begin position="479"/>
        <end position="633"/>
    </location>
</feature>
<comment type="cofactor">
    <cofactor evidence="12">
        <name>Zn(2+)</name>
        <dbReference type="ChEBI" id="CHEBI:29105"/>
    </cofactor>
    <text evidence="12">Binds 2 zinc ions per subunit.</text>
</comment>
<dbReference type="GO" id="GO:0008270">
    <property type="term" value="F:zinc ion binding"/>
    <property type="evidence" value="ECO:0007669"/>
    <property type="project" value="UniProtKB-UniRule"/>
</dbReference>
<dbReference type="Pfam" id="PF17764">
    <property type="entry name" value="PriA_3primeBD"/>
    <property type="match status" value="1"/>
</dbReference>
<keyword evidence="9 12" id="KW-0238">DNA-binding</keyword>
<dbReference type="Pfam" id="PF18319">
    <property type="entry name" value="Zn_ribbon_PriA"/>
    <property type="match status" value="1"/>
</dbReference>
<keyword evidence="2 12" id="KW-0235">DNA replication</keyword>
<sequence>MYANVIVDITQEQLDRVFQYLIPASMHVEAGSQVLVPFGRGNRKIRGYVIECTDQAEWDPAKIKEILEVYPFQKTVETQMIQLAAWMKRCYGSTMIQALKTVLPMQKAVKPIEKKYYVLKQKEEAILALEEAKRKKWKARIRLLEALLESEFLPADLALERLHVTSVVAKPLEAKGILSIVTETAYRNPIHSISLEQKKVKLNEEQSQIVSSICRAFDQGERKPSYIHGITGSGKTEVYMEIIAHVLNQNRQVIVLIPEIALTYQTVMRFYQRFGNQISILNSRLSPGERFDQMERARNGEIQVMIGPRSALFTPFARLGLIVIDEEHEAAYKSEYSPKYHARETAIERARLCDGMVVMGSATPSVEAYYKAKTGKYRLYQLRKRAIEKSQLADVSIVDLREELKQGNRSIFSRQLKEMMEERLERKEQILLFLNRRGYSGFVSCRSCGKSIGCPHCDVSLTSHRDGSLVCHYCGYSIPMPERCPFCGSPYIAGFGLGTQKVEALTAQEFPNAKILRMDLDTTSKKNGHQEILEQFSNGEADILIGTQMIVKGHDFPNVTLVGVLAADLSLYSGDYRSAERTFQLLTQAAGRAGRAEKPGNVIIQTYSPTHYSILAAKNQNYEQFYEQEITYRTMLQYPPKGYMMELLITSDNEIEAENTIHGYAALIQNEYNGTIKVIGPTNALIGKIKDTYRKVLYLKSLKETVLIEAKDRIEQHYHRSFPNGRLRIQFDFYQ</sequence>
<feature type="binding site" evidence="12">
    <location>
        <position position="454"/>
    </location>
    <ligand>
        <name>Zn(2+)</name>
        <dbReference type="ChEBI" id="CHEBI:29105"/>
        <label>2</label>
    </ligand>
</feature>
<dbReference type="SMART" id="SM00487">
    <property type="entry name" value="DEXDc"/>
    <property type="match status" value="1"/>
</dbReference>
<keyword evidence="5 12" id="KW-0378">Hydrolase</keyword>
<keyword evidence="4 12" id="KW-0547">Nucleotide-binding</keyword>
<evidence type="ECO:0000256" key="11">
    <source>
        <dbReference type="ARBA" id="ARBA00048988"/>
    </source>
</evidence>
<dbReference type="InterPro" id="IPR041222">
    <property type="entry name" value="PriA_3primeBD"/>
</dbReference>
<comment type="caution">
    <text evidence="15">The sequence shown here is derived from an EMBL/GenBank/DDBJ whole genome shotgun (WGS) entry which is preliminary data.</text>
</comment>
<keyword evidence="10 12" id="KW-0413">Isomerase</keyword>
<feature type="binding site" evidence="12">
    <location>
        <position position="448"/>
    </location>
    <ligand>
        <name>Zn(2+)</name>
        <dbReference type="ChEBI" id="CHEBI:29105"/>
        <label>1</label>
    </ligand>
</feature>
<evidence type="ECO:0000259" key="13">
    <source>
        <dbReference type="PROSITE" id="PS51192"/>
    </source>
</evidence>
<dbReference type="Pfam" id="PF18074">
    <property type="entry name" value="PriA_C"/>
    <property type="match status" value="1"/>
</dbReference>
<dbReference type="NCBIfam" id="TIGR00595">
    <property type="entry name" value="priA"/>
    <property type="match status" value="1"/>
</dbReference>
<feature type="binding site" evidence="12">
    <location>
        <position position="445"/>
    </location>
    <ligand>
        <name>Zn(2+)</name>
        <dbReference type="ChEBI" id="CHEBI:29105"/>
        <label>1</label>
    </ligand>
</feature>
<dbReference type="Gene3D" id="3.40.50.300">
    <property type="entry name" value="P-loop containing nucleotide triphosphate hydrolases"/>
    <property type="match status" value="2"/>
</dbReference>
<dbReference type="GO" id="GO:1990077">
    <property type="term" value="C:primosome complex"/>
    <property type="evidence" value="ECO:0007669"/>
    <property type="project" value="UniProtKB-UniRule"/>
</dbReference>
<evidence type="ECO:0000259" key="14">
    <source>
        <dbReference type="PROSITE" id="PS51194"/>
    </source>
</evidence>
<keyword evidence="3 12" id="KW-0479">Metal-binding</keyword>
<evidence type="ECO:0000256" key="1">
    <source>
        <dbReference type="ARBA" id="ARBA00022515"/>
    </source>
</evidence>
<evidence type="ECO:0000256" key="12">
    <source>
        <dbReference type="HAMAP-Rule" id="MF_00983"/>
    </source>
</evidence>
<evidence type="ECO:0000313" key="16">
    <source>
        <dbReference type="Proteomes" id="UP000824201"/>
    </source>
</evidence>
<dbReference type="SMART" id="SM00490">
    <property type="entry name" value="HELICc"/>
    <property type="match status" value="1"/>
</dbReference>
<dbReference type="GO" id="GO:0006302">
    <property type="term" value="P:double-strand break repair"/>
    <property type="evidence" value="ECO:0007669"/>
    <property type="project" value="InterPro"/>
</dbReference>
<comment type="function">
    <text evidence="12">Initiates the restart of stalled replication forks, which reloads the replicative helicase on sites other than the origin of replication. Recognizes and binds to abandoned replication forks and remodels them to uncover a helicase loading site. Promotes assembly of the primosome at these replication forks.</text>
</comment>
<dbReference type="InterPro" id="IPR006935">
    <property type="entry name" value="Helicase/UvrB_N"/>
</dbReference>
<dbReference type="PANTHER" id="PTHR30580">
    <property type="entry name" value="PRIMOSOMAL PROTEIN N"/>
    <property type="match status" value="1"/>
</dbReference>